<feature type="domain" description="Cobalamin adenosyltransferase-like" evidence="15">
    <location>
        <begin position="7"/>
        <end position="184"/>
    </location>
</feature>
<comment type="catalytic activity">
    <reaction evidence="12 14">
        <text>2 cob(II)yrinate a,c diamide + reduced [electron-transfer flavoprotein] + 2 ATP = 2 adenosylcob(III)yrinate a,c-diamide + 2 triphosphate + oxidized [electron-transfer flavoprotein] + 3 H(+)</text>
        <dbReference type="Rhea" id="RHEA:11528"/>
        <dbReference type="Rhea" id="RHEA-COMP:10685"/>
        <dbReference type="Rhea" id="RHEA-COMP:10686"/>
        <dbReference type="ChEBI" id="CHEBI:15378"/>
        <dbReference type="ChEBI" id="CHEBI:18036"/>
        <dbReference type="ChEBI" id="CHEBI:30616"/>
        <dbReference type="ChEBI" id="CHEBI:57692"/>
        <dbReference type="ChEBI" id="CHEBI:58307"/>
        <dbReference type="ChEBI" id="CHEBI:58503"/>
        <dbReference type="ChEBI" id="CHEBI:58537"/>
        <dbReference type="EC" id="2.5.1.17"/>
    </reaction>
</comment>
<dbReference type="Gene3D" id="1.20.1200.10">
    <property type="entry name" value="Cobalamin adenosyltransferase-like"/>
    <property type="match status" value="1"/>
</dbReference>
<dbReference type="PANTHER" id="PTHR12213">
    <property type="entry name" value="CORRINOID ADENOSYLTRANSFERASE"/>
    <property type="match status" value="1"/>
</dbReference>
<gene>
    <name evidence="16" type="ORF">IAA98_15140</name>
</gene>
<evidence type="ECO:0000256" key="2">
    <source>
        <dbReference type="ARBA" id="ARBA00007487"/>
    </source>
</evidence>
<reference evidence="16" key="2">
    <citation type="journal article" date="2021" name="PeerJ">
        <title>Extensive microbial diversity within the chicken gut microbiome revealed by metagenomics and culture.</title>
        <authorList>
            <person name="Gilroy R."/>
            <person name="Ravi A."/>
            <person name="Getino M."/>
            <person name="Pursley I."/>
            <person name="Horton D.L."/>
            <person name="Alikhan N.F."/>
            <person name="Baker D."/>
            <person name="Gharbi K."/>
            <person name="Hall N."/>
            <person name="Watson M."/>
            <person name="Adriaenssens E.M."/>
            <person name="Foster-Nyarko E."/>
            <person name="Jarju S."/>
            <person name="Secka A."/>
            <person name="Antonio M."/>
            <person name="Oren A."/>
            <person name="Chaudhuri R.R."/>
            <person name="La Ragione R."/>
            <person name="Hildebrand F."/>
            <person name="Pallen M.J."/>
        </authorList>
    </citation>
    <scope>NUCLEOTIDE SEQUENCE</scope>
    <source>
        <strain evidence="16">ChiGjej1B1-24693</strain>
    </source>
</reference>
<comment type="similarity">
    <text evidence="2 14">Belongs to the Cob(I)alamin adenosyltransferase family.</text>
</comment>
<reference evidence="16" key="1">
    <citation type="submission" date="2020-10" db="EMBL/GenBank/DDBJ databases">
        <authorList>
            <person name="Gilroy R."/>
        </authorList>
    </citation>
    <scope>NUCLEOTIDE SEQUENCE</scope>
    <source>
        <strain evidence="16">ChiGjej1B1-24693</strain>
    </source>
</reference>
<evidence type="ECO:0000256" key="7">
    <source>
        <dbReference type="ARBA" id="ARBA00022741"/>
    </source>
</evidence>
<dbReference type="InterPro" id="IPR029499">
    <property type="entry name" value="PduO-typ"/>
</dbReference>
<evidence type="ECO:0000313" key="17">
    <source>
        <dbReference type="Proteomes" id="UP000886842"/>
    </source>
</evidence>
<protein>
    <recommendedName>
        <fullName evidence="4 14">Corrinoid adenosyltransferase</fullName>
        <ecNumber evidence="3 14">2.5.1.17</ecNumber>
    </recommendedName>
    <alternativeName>
        <fullName evidence="9 14">Cob(II)alamin adenosyltransferase</fullName>
    </alternativeName>
    <alternativeName>
        <fullName evidence="11 14">Cob(II)yrinic acid a,c-diamide adenosyltransferase</fullName>
    </alternativeName>
    <alternativeName>
        <fullName evidence="10 14">Cobinamide/cobalamin adenosyltransferase</fullName>
    </alternativeName>
</protein>
<dbReference type="AlphaFoldDB" id="A0A9D1GZX9"/>
<keyword evidence="8 14" id="KW-0067">ATP-binding</keyword>
<dbReference type="GO" id="GO:0008817">
    <property type="term" value="F:corrinoid adenosyltransferase activity"/>
    <property type="evidence" value="ECO:0007669"/>
    <property type="project" value="UniProtKB-UniRule"/>
</dbReference>
<evidence type="ECO:0000256" key="13">
    <source>
        <dbReference type="ARBA" id="ARBA00048692"/>
    </source>
</evidence>
<evidence type="ECO:0000313" key="16">
    <source>
        <dbReference type="EMBL" id="HIT76913.1"/>
    </source>
</evidence>
<dbReference type="InterPro" id="IPR036451">
    <property type="entry name" value="CblAdoTrfase-like_sf"/>
</dbReference>
<dbReference type="GO" id="GO:0009236">
    <property type="term" value="P:cobalamin biosynthetic process"/>
    <property type="evidence" value="ECO:0007669"/>
    <property type="project" value="UniProtKB-UniRule"/>
</dbReference>
<proteinExistence type="inferred from homology"/>
<evidence type="ECO:0000256" key="9">
    <source>
        <dbReference type="ARBA" id="ARBA00031529"/>
    </source>
</evidence>
<organism evidence="16 17">
    <name type="scientific">Candidatus Avipropionibacterium avicola</name>
    <dbReference type="NCBI Taxonomy" id="2840701"/>
    <lineage>
        <taxon>Bacteria</taxon>
        <taxon>Bacillati</taxon>
        <taxon>Actinomycetota</taxon>
        <taxon>Actinomycetes</taxon>
        <taxon>Propionibacteriales</taxon>
        <taxon>Propionibacteriaceae</taxon>
        <taxon>Propionibacteriaceae incertae sedis</taxon>
        <taxon>Candidatus Avipropionibacterium</taxon>
    </lineage>
</organism>
<dbReference type="InterPro" id="IPR016030">
    <property type="entry name" value="CblAdoTrfase-like"/>
</dbReference>
<sequence>MVVISTVYTRTGDEGRTSLADLSSTTKTDPRVAAYGDVDEANAAIGLVLTTDGCPDDIAEVLGVVQAELFDLGADLSTPLVSEPEHEPLRVLGASVTRLEQWCDRFGADLAVLRSFVLPGGTRVAAALHLARTVTRRAERTAWAAAEAYGIDASDDPAVPGGINPTALRYLNRLSDLLFVLSRHANRGVDEVLWRPGSQRVTPD</sequence>
<dbReference type="PANTHER" id="PTHR12213:SF0">
    <property type="entry name" value="CORRINOID ADENOSYLTRANSFERASE MMAB"/>
    <property type="match status" value="1"/>
</dbReference>
<evidence type="ECO:0000256" key="3">
    <source>
        <dbReference type="ARBA" id="ARBA00012454"/>
    </source>
</evidence>
<comment type="catalytic activity">
    <reaction evidence="13 14">
        <text>2 cob(II)alamin + reduced [electron-transfer flavoprotein] + 2 ATP = 2 adenosylcob(III)alamin + 2 triphosphate + oxidized [electron-transfer flavoprotein] + 3 H(+)</text>
        <dbReference type="Rhea" id="RHEA:28671"/>
        <dbReference type="Rhea" id="RHEA-COMP:10685"/>
        <dbReference type="Rhea" id="RHEA-COMP:10686"/>
        <dbReference type="ChEBI" id="CHEBI:15378"/>
        <dbReference type="ChEBI" id="CHEBI:16304"/>
        <dbReference type="ChEBI" id="CHEBI:18036"/>
        <dbReference type="ChEBI" id="CHEBI:18408"/>
        <dbReference type="ChEBI" id="CHEBI:30616"/>
        <dbReference type="ChEBI" id="CHEBI:57692"/>
        <dbReference type="ChEBI" id="CHEBI:58307"/>
        <dbReference type="EC" id="2.5.1.17"/>
    </reaction>
</comment>
<comment type="caution">
    <text evidence="16">The sequence shown here is derived from an EMBL/GenBank/DDBJ whole genome shotgun (WGS) entry which is preliminary data.</text>
</comment>
<evidence type="ECO:0000256" key="11">
    <source>
        <dbReference type="ARBA" id="ARBA00033354"/>
    </source>
</evidence>
<dbReference type="Proteomes" id="UP000886842">
    <property type="component" value="Unassembled WGS sequence"/>
</dbReference>
<keyword evidence="5 14" id="KW-0169">Cobalamin biosynthesis</keyword>
<evidence type="ECO:0000256" key="6">
    <source>
        <dbReference type="ARBA" id="ARBA00022679"/>
    </source>
</evidence>
<comment type="pathway">
    <text evidence="1 14">Cofactor biosynthesis; adenosylcobalamin biosynthesis; adenosylcobalamin from cob(II)yrinate a,c-diamide: step 2/7.</text>
</comment>
<dbReference type="NCBIfam" id="TIGR00636">
    <property type="entry name" value="PduO_Nterm"/>
    <property type="match status" value="1"/>
</dbReference>
<evidence type="ECO:0000256" key="10">
    <source>
        <dbReference type="ARBA" id="ARBA00033334"/>
    </source>
</evidence>
<evidence type="ECO:0000256" key="5">
    <source>
        <dbReference type="ARBA" id="ARBA00022573"/>
    </source>
</evidence>
<dbReference type="Pfam" id="PF01923">
    <property type="entry name" value="Cob_adeno_trans"/>
    <property type="match status" value="1"/>
</dbReference>
<dbReference type="EMBL" id="DVLP01000438">
    <property type="protein sequence ID" value="HIT76913.1"/>
    <property type="molecule type" value="Genomic_DNA"/>
</dbReference>
<name>A0A9D1GZX9_9ACTN</name>
<keyword evidence="7 14" id="KW-0547">Nucleotide-binding</keyword>
<keyword evidence="6 14" id="KW-0808">Transferase</keyword>
<evidence type="ECO:0000256" key="14">
    <source>
        <dbReference type="RuleBase" id="RU366026"/>
    </source>
</evidence>
<evidence type="ECO:0000256" key="12">
    <source>
        <dbReference type="ARBA" id="ARBA00048555"/>
    </source>
</evidence>
<dbReference type="GO" id="GO:0005524">
    <property type="term" value="F:ATP binding"/>
    <property type="evidence" value="ECO:0007669"/>
    <property type="project" value="UniProtKB-UniRule"/>
</dbReference>
<dbReference type="EC" id="2.5.1.17" evidence="3 14"/>
<dbReference type="SUPFAM" id="SSF89028">
    <property type="entry name" value="Cobalamin adenosyltransferase-like"/>
    <property type="match status" value="1"/>
</dbReference>
<evidence type="ECO:0000256" key="8">
    <source>
        <dbReference type="ARBA" id="ARBA00022840"/>
    </source>
</evidence>
<evidence type="ECO:0000256" key="4">
    <source>
        <dbReference type="ARBA" id="ARBA00020963"/>
    </source>
</evidence>
<accession>A0A9D1GZX9</accession>
<evidence type="ECO:0000259" key="15">
    <source>
        <dbReference type="Pfam" id="PF01923"/>
    </source>
</evidence>
<evidence type="ECO:0000256" key="1">
    <source>
        <dbReference type="ARBA" id="ARBA00005121"/>
    </source>
</evidence>